<dbReference type="SUPFAM" id="SSF56349">
    <property type="entry name" value="DNA breaking-rejoining enzymes"/>
    <property type="match status" value="2"/>
</dbReference>
<dbReference type="InterPro" id="IPR011010">
    <property type="entry name" value="DNA_brk_join_enz"/>
</dbReference>
<dbReference type="CDD" id="cd00397">
    <property type="entry name" value="DNA_BRE_C"/>
    <property type="match status" value="1"/>
</dbReference>
<comment type="similarity">
    <text evidence="1">Belongs to the 'phage' integrase family.</text>
</comment>
<dbReference type="Pfam" id="PF00589">
    <property type="entry name" value="Phage_integrase"/>
    <property type="match status" value="1"/>
</dbReference>
<evidence type="ECO:0000256" key="4">
    <source>
        <dbReference type="ARBA" id="ARBA00023172"/>
    </source>
</evidence>
<sequence length="1798" mass="205715">MNQLKLPTFHRLQAKLNELAPSNAEVICTMIQNIFGLSSDIDGLLEVLEVLGSLFSTDPWPGYPLLNQSQKDVDALLLLCELKARFPDIIIKTYSGSQIKHTVADRPLMATWQTQHKLFSKPQVQIGQFLQATLFIWRSQNPGEIPSAIIEFCAAVRRLLNKDVPSDWPESGPPDLWLSKLMYAAEHKDHPLHRCLKGMRFVLQALERVPPKLTSENIRPQYTQQNDIKQKSYFQNFGSTYQRHSPINTHNQTPRLPQSFSIYRAPIDEEDGEPSLDIWLRDDDGNVGGLGVFDQYARLREARYRTARENNYLPWDWHVLNPAELQVLIPLLLQEQRPQFQTAVTLCLITIACGVDFRDLLNARFVDEWDELPELQICTKSQEWRRRFPQFPGRYTPSIEQTAALHPHQEELTLPLPKALTIMLESSPVQATTVAKRFGFQNPETIESCMQEWLTDQRRQHPSLRATPARLRRIIFDEGIRDHGDELIASLTINSAQFAPNVGFYYYSAPVSNLTKLYCKHLDSIGLSATHSSKYSDVRIGSHLYSDAQWHADQLKSRIDEITAQRSLAFRCEYDELRHFHTQIACYTAWLLQCATGHRAAEQFSFGMPTIALDGWAILRDKVVDEAHRARLVRLSPLAREQIEAYCAHLRGLAQRLAKFNSESAEHIGRMSVLPGLQIGGCNWLFLLPTSPKQALLKLGSAEVQAFLQLKPRLPNNLSRHWFISALRERGLAGEWVSGAAGHIQTGQQPWSSSNTVSPVTISKQWDQIVDGWLKELGFEICTGIPVIHKKRTPHSKTHSNLTALPPTRASEEAHKKSTSAAKALFKKAFSQHTIEDLTNSKELQDQVFNYIARSDEVTEGQKKHLINALTRYLRRKTKMPTSGFVLNCPAEAASFHYDHLLCVERGNWLRQKLPSCLPDDPSNLSLPELLAWAHLCLIIESGLLDPSAALLAILSGGLRQFSGKVWLQWHDNHRLVRCWPGPLSTLMLLAIYARPIHEWPANRLGEKAQSAQEIIWPQASFFSALSNIMKNNFQLTQTWPADPILRTATDIKKVMQAWQQQNWSGLVSSYTRSETKAWAIPEDNLLRLLTGKRIDLGTSESDENLTKIPFLSPQQADNQNTRQAAKSLRNCILEYKEGTATGIHSAKGVIEQIKHEESNWNDQDVGQIVFLLAQYAKELLSRKKNGKKRYKQSTIINYVFGAGEPLLTSCWADNILEYDTENFEEIYRLALNYNEKPTSKKWRGKYIRYFHEYISKIYEVPPVNFAQIDPAFSGITSLVNAQIIRYQEYSDAKSLLREDFFATPEEQVLQELAIILTFRFGLRISECLRLRRCDIVFKNDLVIAYVQRSKFGAPKSRAGFRQVPCWTLADDENELLMRRLASLEAQFGANSQTPIFCSNERTDELIEQSRIKQRLLLALKLATGNNHCRIHDARHTFASTITYLANRDHSHWREEFEKWFPGGIERAQEVWLGSRTPTRRLMYALSVHLGHAQLGTTFESYTHSLDLCQASFMQQHPITIPIMRKLAGWTGLTESAIKVRRHREDTDEGFWEGLISFTIKKNNLPEIIIKFEHNRPSLLPTRSIDNQCNLSLLHKTIISLNSGLTQAEVTSHFGFSANQVEQIHKSYSKLKSETGYQGFDKETTSRYFNNNFYNDLEGKIIAFLKTYPEQGRRVLNTWRGNYEKNRSGLAIADQQEQEVWKEFLLAIGAQGTYQSIRTTDINVCTPHETLFRGPRYPSQIRERRITKFAPVILAIFHPHQDKIPASRSLAQQELHHILALTIIHNHLYQISPLPQNI</sequence>
<dbReference type="RefSeq" id="WP_180308310.1">
    <property type="nucleotide sequence ID" value="NZ_CP058952.1"/>
</dbReference>
<dbReference type="GO" id="GO:0003677">
    <property type="term" value="F:DNA binding"/>
    <property type="evidence" value="ECO:0007669"/>
    <property type="project" value="UniProtKB-KW"/>
</dbReference>
<evidence type="ECO:0000256" key="1">
    <source>
        <dbReference type="ARBA" id="ARBA00008857"/>
    </source>
</evidence>
<dbReference type="GO" id="GO:0015074">
    <property type="term" value="P:DNA integration"/>
    <property type="evidence" value="ECO:0007669"/>
    <property type="project" value="UniProtKB-KW"/>
</dbReference>
<dbReference type="InterPro" id="IPR050090">
    <property type="entry name" value="Tyrosine_recombinase_XerCD"/>
</dbReference>
<dbReference type="Gene3D" id="1.10.443.10">
    <property type="entry name" value="Intergrase catalytic core"/>
    <property type="match status" value="1"/>
</dbReference>
<evidence type="ECO:0000313" key="8">
    <source>
        <dbReference type="Proteomes" id="UP000510822"/>
    </source>
</evidence>
<dbReference type="PANTHER" id="PTHR30349">
    <property type="entry name" value="PHAGE INTEGRASE-RELATED"/>
    <property type="match status" value="1"/>
</dbReference>
<keyword evidence="3" id="KW-0238">DNA-binding</keyword>
<feature type="domain" description="Tyr recombinase" evidence="6">
    <location>
        <begin position="1283"/>
        <end position="1515"/>
    </location>
</feature>
<reference evidence="7 8" key="1">
    <citation type="journal article" date="2016" name="Int. J. Syst. Evol. Microbiol.">
        <title>Chitinibacter fontanus sp. nov., isolated from a spring.</title>
        <authorList>
            <person name="Sheu S.Y."/>
            <person name="Li Y.S."/>
            <person name="Young C.C."/>
            <person name="Chen W.M."/>
        </authorList>
    </citation>
    <scope>NUCLEOTIDE SEQUENCE [LARGE SCALE GENOMIC DNA]</scope>
    <source>
        <strain evidence="7 8">STM-7</strain>
    </source>
</reference>
<accession>A0A7D5Z2J0</accession>
<evidence type="ECO:0000256" key="5">
    <source>
        <dbReference type="SAM" id="MobiDB-lite"/>
    </source>
</evidence>
<dbReference type="InterPro" id="IPR002104">
    <property type="entry name" value="Integrase_catalytic"/>
</dbReference>
<name>A0A7D5Z2J0_9NEIS</name>
<evidence type="ECO:0000256" key="3">
    <source>
        <dbReference type="ARBA" id="ARBA00023125"/>
    </source>
</evidence>
<dbReference type="KEGG" id="cfon:HZU75_06350"/>
<keyword evidence="4" id="KW-0233">DNA recombination</keyword>
<dbReference type="InterPro" id="IPR013762">
    <property type="entry name" value="Integrase-like_cat_sf"/>
</dbReference>
<evidence type="ECO:0000256" key="2">
    <source>
        <dbReference type="ARBA" id="ARBA00022908"/>
    </source>
</evidence>
<dbReference type="EMBL" id="CP058952">
    <property type="protein sequence ID" value="QLI81181.1"/>
    <property type="molecule type" value="Genomic_DNA"/>
</dbReference>
<dbReference type="Proteomes" id="UP000510822">
    <property type="component" value="Chromosome"/>
</dbReference>
<feature type="region of interest" description="Disordered" evidence="5">
    <location>
        <begin position="792"/>
        <end position="813"/>
    </location>
</feature>
<protein>
    <submittedName>
        <fullName evidence="7">Site-specific integrase</fullName>
    </submittedName>
</protein>
<keyword evidence="2" id="KW-0229">DNA integration</keyword>
<gene>
    <name evidence="7" type="ORF">HZU75_06350</name>
</gene>
<evidence type="ECO:0000259" key="6">
    <source>
        <dbReference type="PROSITE" id="PS51898"/>
    </source>
</evidence>
<organism evidence="7 8">
    <name type="scientific">Chitinibacter fontanus</name>
    <dbReference type="NCBI Taxonomy" id="1737446"/>
    <lineage>
        <taxon>Bacteria</taxon>
        <taxon>Pseudomonadati</taxon>
        <taxon>Pseudomonadota</taxon>
        <taxon>Betaproteobacteria</taxon>
        <taxon>Neisseriales</taxon>
        <taxon>Chitinibacteraceae</taxon>
        <taxon>Chitinibacter</taxon>
    </lineage>
</organism>
<evidence type="ECO:0000313" key="7">
    <source>
        <dbReference type="EMBL" id="QLI81181.1"/>
    </source>
</evidence>
<proteinExistence type="inferred from homology"/>
<dbReference type="PANTHER" id="PTHR30349:SF41">
    <property type="entry name" value="INTEGRASE_RECOMBINASE PROTEIN MJ0367-RELATED"/>
    <property type="match status" value="1"/>
</dbReference>
<keyword evidence="8" id="KW-1185">Reference proteome</keyword>
<dbReference type="PROSITE" id="PS51898">
    <property type="entry name" value="TYR_RECOMBINASE"/>
    <property type="match status" value="1"/>
</dbReference>
<dbReference type="GO" id="GO:0006310">
    <property type="term" value="P:DNA recombination"/>
    <property type="evidence" value="ECO:0007669"/>
    <property type="project" value="UniProtKB-KW"/>
</dbReference>